<dbReference type="SUPFAM" id="SSF63882">
    <property type="entry name" value="MoeA N-terminal region -like"/>
    <property type="match status" value="1"/>
</dbReference>
<organism evidence="11">
    <name type="scientific">marine metagenome</name>
    <dbReference type="NCBI Taxonomy" id="408172"/>
    <lineage>
        <taxon>unclassified sequences</taxon>
        <taxon>metagenomes</taxon>
        <taxon>ecological metagenomes</taxon>
    </lineage>
</organism>
<evidence type="ECO:0000256" key="7">
    <source>
        <dbReference type="ARBA" id="ARBA00022842"/>
    </source>
</evidence>
<protein>
    <recommendedName>
        <fullName evidence="3">molybdopterin molybdotransferase</fullName>
        <ecNumber evidence="3">2.10.1.1</ecNumber>
    </recommendedName>
</protein>
<dbReference type="FunFam" id="2.170.190.11:FF:000001">
    <property type="entry name" value="Molybdopterin molybdenumtransferase"/>
    <property type="match status" value="1"/>
</dbReference>
<dbReference type="InterPro" id="IPR005110">
    <property type="entry name" value="MoeA_linker/N"/>
</dbReference>
<dbReference type="NCBIfam" id="NF045515">
    <property type="entry name" value="Glp_gephyrin"/>
    <property type="match status" value="1"/>
</dbReference>
<dbReference type="PROSITE" id="PS01079">
    <property type="entry name" value="MOCF_BIOSYNTHESIS_2"/>
    <property type="match status" value="1"/>
</dbReference>
<gene>
    <name evidence="11" type="ORF">METZ01_LOCUS53233</name>
</gene>
<dbReference type="Gene3D" id="3.40.980.10">
    <property type="entry name" value="MoaB/Mog-like domain"/>
    <property type="match status" value="1"/>
</dbReference>
<dbReference type="Pfam" id="PF00994">
    <property type="entry name" value="MoCF_biosynth"/>
    <property type="match status" value="1"/>
</dbReference>
<evidence type="ECO:0000256" key="3">
    <source>
        <dbReference type="ARBA" id="ARBA00013269"/>
    </source>
</evidence>
<comment type="catalytic activity">
    <reaction evidence="9">
        <text>adenylyl-molybdopterin + molybdate = Mo-molybdopterin + AMP + H(+)</text>
        <dbReference type="Rhea" id="RHEA:35047"/>
        <dbReference type="ChEBI" id="CHEBI:15378"/>
        <dbReference type="ChEBI" id="CHEBI:36264"/>
        <dbReference type="ChEBI" id="CHEBI:62727"/>
        <dbReference type="ChEBI" id="CHEBI:71302"/>
        <dbReference type="ChEBI" id="CHEBI:456215"/>
        <dbReference type="EC" id="2.10.1.1"/>
    </reaction>
</comment>
<evidence type="ECO:0000256" key="4">
    <source>
        <dbReference type="ARBA" id="ARBA00022505"/>
    </source>
</evidence>
<dbReference type="GO" id="GO:0005829">
    <property type="term" value="C:cytosol"/>
    <property type="evidence" value="ECO:0007669"/>
    <property type="project" value="TreeGrafter"/>
</dbReference>
<dbReference type="Pfam" id="PF03454">
    <property type="entry name" value="MoeA_C"/>
    <property type="match status" value="1"/>
</dbReference>
<keyword evidence="4" id="KW-0500">Molybdenum</keyword>
<evidence type="ECO:0000256" key="2">
    <source>
        <dbReference type="ARBA" id="ARBA00005046"/>
    </source>
</evidence>
<dbReference type="InterPro" id="IPR008284">
    <property type="entry name" value="MoCF_biosynth_CS"/>
</dbReference>
<reference evidence="11" key="1">
    <citation type="submission" date="2018-05" db="EMBL/GenBank/DDBJ databases">
        <authorList>
            <person name="Lanie J.A."/>
            <person name="Ng W.-L."/>
            <person name="Kazmierczak K.M."/>
            <person name="Andrzejewski T.M."/>
            <person name="Davidsen T.M."/>
            <person name="Wayne K.J."/>
            <person name="Tettelin H."/>
            <person name="Glass J.I."/>
            <person name="Rusch D."/>
            <person name="Podicherti R."/>
            <person name="Tsui H.-C.T."/>
            <person name="Winkler M.E."/>
        </authorList>
    </citation>
    <scope>NUCLEOTIDE SEQUENCE</scope>
</reference>
<dbReference type="AlphaFoldDB" id="A0A381SA80"/>
<dbReference type="CDD" id="cd00887">
    <property type="entry name" value="MoeA"/>
    <property type="match status" value="1"/>
</dbReference>
<name>A0A381SA80_9ZZZZ</name>
<dbReference type="GO" id="GO:0046872">
    <property type="term" value="F:metal ion binding"/>
    <property type="evidence" value="ECO:0007669"/>
    <property type="project" value="UniProtKB-KW"/>
</dbReference>
<sequence length="408" mass="43589">MLNVDDALRKLSDLALPVLDTEAIPLSASNGRVVASIIEAPMDVPPFDASAMDGYALHAHDLDLNQDQGLTVVGESKAGHVYQDPLVPGTTVRIFTGAPIPNGTAAVVIQEDIERNGDQIRFRVSPEIGENIRSQGHDIAKMQLLAKSGDRLDAYKISLLAACGVTEVTAVRRIRVALFSTGDELTDPGSPLGPGQIYDANRTALRELVSERPVEVLDLGALPDDPQAISRALQTAVETADVVITSGGVSVGDADYVKDVVAQVGSLDFWKIALKPGKPLAVGRVGNALFFGLPGNPVSTIITYLLFVAPTIDRLCGMPDSTPHQLPAILQGTIEHHRGRREYVRGIFRMNGNRITVSPNGDQSSNRLTSFANANCLIVVPERTDGIKPGSIVDILLLPTDRAHIWTG</sequence>
<keyword evidence="7" id="KW-0460">Magnesium</keyword>
<evidence type="ECO:0000313" key="11">
    <source>
        <dbReference type="EMBL" id="SVA00379.1"/>
    </source>
</evidence>
<evidence type="ECO:0000256" key="8">
    <source>
        <dbReference type="ARBA" id="ARBA00023150"/>
    </source>
</evidence>
<accession>A0A381SA80</accession>
<comment type="cofactor">
    <cofactor evidence="1">
        <name>Mg(2+)</name>
        <dbReference type="ChEBI" id="CHEBI:18420"/>
    </cofactor>
</comment>
<dbReference type="EC" id="2.10.1.1" evidence="3"/>
<dbReference type="Gene3D" id="2.170.190.11">
    <property type="entry name" value="Molybdopterin biosynthesis moea protein, domain 3"/>
    <property type="match status" value="1"/>
</dbReference>
<feature type="domain" description="MoaB/Mog" evidence="10">
    <location>
        <begin position="177"/>
        <end position="314"/>
    </location>
</feature>
<dbReference type="NCBIfam" id="TIGR00177">
    <property type="entry name" value="molyb_syn"/>
    <property type="match status" value="1"/>
</dbReference>
<dbReference type="GO" id="GO:0061599">
    <property type="term" value="F:molybdopterin molybdotransferase activity"/>
    <property type="evidence" value="ECO:0007669"/>
    <property type="project" value="UniProtKB-EC"/>
</dbReference>
<dbReference type="SMART" id="SM00852">
    <property type="entry name" value="MoCF_biosynth"/>
    <property type="match status" value="1"/>
</dbReference>
<dbReference type="SUPFAM" id="SSF63867">
    <property type="entry name" value="MoeA C-terminal domain-like"/>
    <property type="match status" value="1"/>
</dbReference>
<evidence type="ECO:0000256" key="6">
    <source>
        <dbReference type="ARBA" id="ARBA00022723"/>
    </source>
</evidence>
<evidence type="ECO:0000259" key="10">
    <source>
        <dbReference type="SMART" id="SM00852"/>
    </source>
</evidence>
<dbReference type="PANTHER" id="PTHR10192">
    <property type="entry name" value="MOLYBDOPTERIN BIOSYNTHESIS PROTEIN"/>
    <property type="match status" value="1"/>
</dbReference>
<dbReference type="Pfam" id="PF03453">
    <property type="entry name" value="MoeA_N"/>
    <property type="match status" value="1"/>
</dbReference>
<dbReference type="FunFam" id="3.40.980.10:FF:000004">
    <property type="entry name" value="Molybdopterin molybdenumtransferase"/>
    <property type="match status" value="1"/>
</dbReference>
<evidence type="ECO:0000256" key="1">
    <source>
        <dbReference type="ARBA" id="ARBA00001946"/>
    </source>
</evidence>
<dbReference type="InterPro" id="IPR001453">
    <property type="entry name" value="MoaB/Mog_dom"/>
</dbReference>
<dbReference type="InterPro" id="IPR005111">
    <property type="entry name" value="MoeA_C_domain_IV"/>
</dbReference>
<keyword evidence="8" id="KW-0501">Molybdenum cofactor biosynthesis</keyword>
<evidence type="ECO:0000256" key="9">
    <source>
        <dbReference type="ARBA" id="ARBA00047317"/>
    </source>
</evidence>
<comment type="pathway">
    <text evidence="2">Cofactor biosynthesis; molybdopterin biosynthesis.</text>
</comment>
<evidence type="ECO:0000256" key="5">
    <source>
        <dbReference type="ARBA" id="ARBA00022679"/>
    </source>
</evidence>
<dbReference type="InterPro" id="IPR038987">
    <property type="entry name" value="MoeA-like"/>
</dbReference>
<dbReference type="InterPro" id="IPR036425">
    <property type="entry name" value="MoaB/Mog-like_dom_sf"/>
</dbReference>
<proteinExistence type="predicted"/>
<dbReference type="PANTHER" id="PTHR10192:SF5">
    <property type="entry name" value="GEPHYRIN"/>
    <property type="match status" value="1"/>
</dbReference>
<dbReference type="GO" id="GO:0006777">
    <property type="term" value="P:Mo-molybdopterin cofactor biosynthetic process"/>
    <property type="evidence" value="ECO:0007669"/>
    <property type="project" value="UniProtKB-KW"/>
</dbReference>
<dbReference type="EMBL" id="UINC01002795">
    <property type="protein sequence ID" value="SVA00379.1"/>
    <property type="molecule type" value="Genomic_DNA"/>
</dbReference>
<dbReference type="Gene3D" id="3.90.105.10">
    <property type="entry name" value="Molybdopterin biosynthesis moea protein, domain 2"/>
    <property type="match status" value="1"/>
</dbReference>
<dbReference type="InterPro" id="IPR036688">
    <property type="entry name" value="MoeA_C_domain_IV_sf"/>
</dbReference>
<dbReference type="UniPathway" id="UPA00344"/>
<keyword evidence="5" id="KW-0808">Transferase</keyword>
<dbReference type="Gene3D" id="2.40.340.10">
    <property type="entry name" value="MoeA, C-terminal, domain IV"/>
    <property type="match status" value="1"/>
</dbReference>
<dbReference type="InterPro" id="IPR036135">
    <property type="entry name" value="MoeA_linker/N_sf"/>
</dbReference>
<keyword evidence="6" id="KW-0479">Metal-binding</keyword>
<dbReference type="SUPFAM" id="SSF53218">
    <property type="entry name" value="Molybdenum cofactor biosynthesis proteins"/>
    <property type="match status" value="1"/>
</dbReference>